<reference evidence="1 2" key="1">
    <citation type="submission" date="2015-09" db="EMBL/GenBank/DDBJ databases">
        <title>Draft genome sequence of a Caloramator mitchellensis, a moderate thermophile from the Great Artesian Basin of Australia.</title>
        <authorList>
            <person name="Patel B.K."/>
        </authorList>
    </citation>
    <scope>NUCLEOTIDE SEQUENCE [LARGE SCALE GENOMIC DNA]</scope>
    <source>
        <strain evidence="1 2">VF08</strain>
    </source>
</reference>
<proteinExistence type="predicted"/>
<gene>
    <name evidence="1" type="ORF">ABG79_01831</name>
</gene>
<dbReference type="STRING" id="908809.ABG79_01831"/>
<keyword evidence="2" id="KW-1185">Reference proteome</keyword>
<evidence type="ECO:0000313" key="1">
    <source>
        <dbReference type="EMBL" id="KRQ86319.1"/>
    </source>
</evidence>
<comment type="caution">
    <text evidence="1">The sequence shown here is derived from an EMBL/GenBank/DDBJ whole genome shotgun (WGS) entry which is preliminary data.</text>
</comment>
<protein>
    <submittedName>
        <fullName evidence="1">Uncharacterized protein</fullName>
    </submittedName>
</protein>
<dbReference type="AlphaFoldDB" id="A0A0R3K1Z4"/>
<organism evidence="1 2">
    <name type="scientific">Caloramator mitchellensis</name>
    <dbReference type="NCBI Taxonomy" id="908809"/>
    <lineage>
        <taxon>Bacteria</taxon>
        <taxon>Bacillati</taxon>
        <taxon>Bacillota</taxon>
        <taxon>Clostridia</taxon>
        <taxon>Eubacteriales</taxon>
        <taxon>Clostridiaceae</taxon>
        <taxon>Caloramator</taxon>
    </lineage>
</organism>
<evidence type="ECO:0000313" key="2">
    <source>
        <dbReference type="Proteomes" id="UP000052015"/>
    </source>
</evidence>
<dbReference type="EMBL" id="LKHP01000011">
    <property type="protein sequence ID" value="KRQ86319.1"/>
    <property type="molecule type" value="Genomic_DNA"/>
</dbReference>
<accession>A0A0R3K1Z4</accession>
<name>A0A0R3K1Z4_CALMK</name>
<sequence length="31" mass="3369">MTLIIAIVIPLVFSISIIINIDMDVKLISGI</sequence>
<dbReference type="Proteomes" id="UP000052015">
    <property type="component" value="Unassembled WGS sequence"/>
</dbReference>